<sequence>MMVRIAMVNPHMGKECGINEYTSDLIDSLKKQAEIITFSDIDLSFPKKILLKNIDIVHFQYEYSMYKFPEISMIIKNIKDSKIPIVLTYHSWSEQTFPFDGLIASYSTRIVVHSEKFKQILIRQGVAPTDIEVIPMGCKQVPEPFILPHNKQENFPRIGFFGFPFPNKGMPFLIDAINELKSSIYPDITGDFFSHFPSSTVNNPSLIDYQKELESKFQGNKHLTWHKEYKPVRDIVNNLHQMDINIVPYINFESNGISSAVKIMLAAQKPVITSDYIHFSDLTNSEVYKIKSVDVGAIKNAIQTVLSSEVLQRKLVRNSNLFMNKNNWKHIAEKYKTFYQKVITDYS</sequence>
<feature type="domain" description="Glycosyltransferase subfamily 4-like N-terminal" evidence="1">
    <location>
        <begin position="48"/>
        <end position="137"/>
    </location>
</feature>
<dbReference type="SUPFAM" id="SSF53756">
    <property type="entry name" value="UDP-Glycosyltransferase/glycogen phosphorylase"/>
    <property type="match status" value="1"/>
</dbReference>
<evidence type="ECO:0000313" key="2">
    <source>
        <dbReference type="EMBL" id="MDN4523635.1"/>
    </source>
</evidence>
<dbReference type="Proteomes" id="UP001172721">
    <property type="component" value="Unassembled WGS sequence"/>
</dbReference>
<dbReference type="EMBL" id="JAUHTR010000001">
    <property type="protein sequence ID" value="MDN4523635.1"/>
    <property type="molecule type" value="Genomic_DNA"/>
</dbReference>
<comment type="caution">
    <text evidence="2">The sequence shown here is derived from an EMBL/GenBank/DDBJ whole genome shotgun (WGS) entry which is preliminary data.</text>
</comment>
<proteinExistence type="predicted"/>
<dbReference type="Pfam" id="PF13439">
    <property type="entry name" value="Glyco_transf_4"/>
    <property type="match status" value="1"/>
</dbReference>
<dbReference type="Pfam" id="PF13692">
    <property type="entry name" value="Glyco_trans_1_4"/>
    <property type="match status" value="1"/>
</dbReference>
<gene>
    <name evidence="2" type="ORF">QYB97_04080</name>
</gene>
<dbReference type="PANTHER" id="PTHR12526">
    <property type="entry name" value="GLYCOSYLTRANSFERASE"/>
    <property type="match status" value="1"/>
</dbReference>
<evidence type="ECO:0000313" key="3">
    <source>
        <dbReference type="Proteomes" id="UP001172721"/>
    </source>
</evidence>
<keyword evidence="3" id="KW-1185">Reference proteome</keyword>
<accession>A0ABT8HS80</accession>
<protein>
    <submittedName>
        <fullName evidence="2">Glycosyltransferase</fullName>
        <ecNumber evidence="2">2.4.-.-</ecNumber>
    </submittedName>
</protein>
<keyword evidence="2" id="KW-0808">Transferase</keyword>
<dbReference type="PANTHER" id="PTHR12526:SF572">
    <property type="entry name" value="BLL5144 PROTEIN"/>
    <property type="match status" value="1"/>
</dbReference>
<evidence type="ECO:0000259" key="1">
    <source>
        <dbReference type="Pfam" id="PF13439"/>
    </source>
</evidence>
<reference evidence="2" key="1">
    <citation type="submission" date="2023-07" db="EMBL/GenBank/DDBJ databases">
        <title>Fictibacillus sp. isolated from freshwater pond.</title>
        <authorList>
            <person name="Kirdat K."/>
            <person name="Bhat A."/>
            <person name="Mourya A."/>
            <person name="Yadav A."/>
        </authorList>
    </citation>
    <scope>NUCLEOTIDE SEQUENCE</scope>
    <source>
        <strain evidence="2">NE201</strain>
    </source>
</reference>
<organism evidence="2 3">
    <name type="scientific">Fictibacillus fluitans</name>
    <dbReference type="NCBI Taxonomy" id="3058422"/>
    <lineage>
        <taxon>Bacteria</taxon>
        <taxon>Bacillati</taxon>
        <taxon>Bacillota</taxon>
        <taxon>Bacilli</taxon>
        <taxon>Bacillales</taxon>
        <taxon>Fictibacillaceae</taxon>
        <taxon>Fictibacillus</taxon>
    </lineage>
</organism>
<keyword evidence="2" id="KW-0328">Glycosyltransferase</keyword>
<dbReference type="RefSeq" id="WP_301164653.1">
    <property type="nucleotide sequence ID" value="NZ_JAUHTR010000001.1"/>
</dbReference>
<dbReference type="GO" id="GO:0016757">
    <property type="term" value="F:glycosyltransferase activity"/>
    <property type="evidence" value="ECO:0007669"/>
    <property type="project" value="UniProtKB-KW"/>
</dbReference>
<dbReference type="EC" id="2.4.-.-" evidence="2"/>
<name>A0ABT8HS80_9BACL</name>
<dbReference type="Gene3D" id="3.40.50.2000">
    <property type="entry name" value="Glycogen Phosphorylase B"/>
    <property type="match status" value="2"/>
</dbReference>
<dbReference type="InterPro" id="IPR028098">
    <property type="entry name" value="Glyco_trans_4-like_N"/>
</dbReference>